<name>A0AAW9EFH0_KLEAE</name>
<evidence type="ECO:0000313" key="2">
    <source>
        <dbReference type="EMBL" id="MDX7018666.1"/>
    </source>
</evidence>
<sequence length="52" mass="5916">MNAEQTTGRVWNRRRTEKQRRLAEANMPGKVIPTDQLVSVLENLLAPGDRVV</sequence>
<evidence type="ECO:0000256" key="1">
    <source>
        <dbReference type="SAM" id="MobiDB-lite"/>
    </source>
</evidence>
<dbReference type="AlphaFoldDB" id="A0AAW9EFH0"/>
<dbReference type="EMBL" id="JAWZZT010001178">
    <property type="protein sequence ID" value="MDX7018666.1"/>
    <property type="molecule type" value="Genomic_DNA"/>
</dbReference>
<organism evidence="2 3">
    <name type="scientific">Klebsiella aerogenes</name>
    <name type="common">Enterobacter aerogenes</name>
    <dbReference type="NCBI Taxonomy" id="548"/>
    <lineage>
        <taxon>Bacteria</taxon>
        <taxon>Pseudomonadati</taxon>
        <taxon>Pseudomonadota</taxon>
        <taxon>Gammaproteobacteria</taxon>
        <taxon>Enterobacterales</taxon>
        <taxon>Enterobacteriaceae</taxon>
        <taxon>Klebsiella/Raoultella group</taxon>
        <taxon>Klebsiella</taxon>
    </lineage>
</organism>
<dbReference type="Proteomes" id="UP001279012">
    <property type="component" value="Unassembled WGS sequence"/>
</dbReference>
<reference evidence="2" key="1">
    <citation type="submission" date="2023-11" db="EMBL/GenBank/DDBJ databases">
        <title>Detection of rare carbapenemases in Enterobacterales - comparison of two colorimetric and two CIM-based carbapenemase assays.</title>
        <authorList>
            <person name="Schaffarczyk L."/>
            <person name="Noster J."/>
            <person name="Stelzer Y."/>
            <person name="Sattler J."/>
            <person name="Gatermann S."/>
            <person name="Hamprecht A."/>
        </authorList>
    </citation>
    <scope>NUCLEOTIDE SEQUENCE</scope>
    <source>
        <strain evidence="2">CIM-Cont-037</strain>
    </source>
</reference>
<comment type="caution">
    <text evidence="2">The sequence shown here is derived from an EMBL/GenBank/DDBJ whole genome shotgun (WGS) entry which is preliminary data.</text>
</comment>
<dbReference type="GO" id="GO:0016740">
    <property type="term" value="F:transferase activity"/>
    <property type="evidence" value="ECO:0007669"/>
    <property type="project" value="InterPro"/>
</dbReference>
<accession>A0AAW9EFH0</accession>
<proteinExistence type="predicted"/>
<dbReference type="Pfam" id="PF16957">
    <property type="entry name" value="Mal_decarbox_Al"/>
    <property type="match status" value="1"/>
</dbReference>
<gene>
    <name evidence="2" type="ORF">SJ059_30025</name>
</gene>
<evidence type="ECO:0000313" key="3">
    <source>
        <dbReference type="Proteomes" id="UP001279012"/>
    </source>
</evidence>
<protein>
    <submittedName>
        <fullName evidence="2">Malonate decarboxylase subunit alpha</fullName>
    </submittedName>
</protein>
<dbReference type="InterPro" id="IPR005777">
    <property type="entry name" value="MadA"/>
</dbReference>
<feature type="region of interest" description="Disordered" evidence="1">
    <location>
        <begin position="1"/>
        <end position="20"/>
    </location>
</feature>
<feature type="non-terminal residue" evidence="2">
    <location>
        <position position="52"/>
    </location>
</feature>